<evidence type="ECO:0000256" key="8">
    <source>
        <dbReference type="SAM" id="SignalP"/>
    </source>
</evidence>
<dbReference type="SMR" id="A0A194VPA4"/>
<keyword evidence="10" id="KW-1185">Reference proteome</keyword>
<evidence type="ECO:0000313" key="10">
    <source>
        <dbReference type="Proteomes" id="UP000078559"/>
    </source>
</evidence>
<dbReference type="InterPro" id="IPR002401">
    <property type="entry name" value="Cyt_P450_E_grp-I"/>
</dbReference>
<comment type="cofactor">
    <cofactor evidence="6">
        <name>heme</name>
        <dbReference type="ChEBI" id="CHEBI:30413"/>
    </cofactor>
</comment>
<gene>
    <name evidence="9" type="ORF">VM1G_02512</name>
</gene>
<dbReference type="PANTHER" id="PTHR46300:SF2">
    <property type="entry name" value="CYTOCHROME P450 MONOOXYGENASE ALNH-RELATED"/>
    <property type="match status" value="1"/>
</dbReference>
<dbReference type="PROSITE" id="PS00086">
    <property type="entry name" value="CYTOCHROME_P450"/>
    <property type="match status" value="1"/>
</dbReference>
<sequence length="542" mass="61235">MEHFFTTAMLGVVAFVVVLVQVSGIGSRPKGYPPGPPTLPIIGNLHQIPKSRVHVQFKKWADQYGPIYSLILGTQVMIVLSSDVAVKDLLDKRSAIYSSRPDMFLGQTIASGGLRLTLMPYGDTWRMMRRCIHSVLNIRTAKSYIPYQDLENKQMLAELLEQPDAFINHLQRYTDSLTTQMVFGFRTVDKDEEHVKEMFQNFSNFNEVFSSISAGLLDVFPILRHLPDFIFPSKERARQSHIREKKFYLNGWMKTKQQVRDGTAKPCACVGLMKIQDLNNFDDDLAGYTSGVLHEGGSDTSAATLTSFIRAMILYPEVQLRAREELDRVCGDRLPSMDDEENLPYTRACVKEVLRCYPIVPTGVPHAVVKDDVYQGYHIPKGASVLLNIWTINRDPSRYKNPHVYDPTHFLGDTTTAAESAMSPDVSKRDHFTFGAGRRVCPGMHVADRTLFMTISSLLWGFEFSKAKRLTTGVDGREVWEEVTPDPDAMVDGILAHPVPFPARITPRSERHAEIIRTAWDDCQEALDEKGQWKTLPEGVFS</sequence>
<dbReference type="AlphaFoldDB" id="A0A194VPA4"/>
<name>A0A194VPA4_CYTMA</name>
<organism evidence="9 10">
    <name type="scientific">Cytospora mali</name>
    <name type="common">Apple Valsa canker fungus</name>
    <name type="synonym">Valsa mali</name>
    <dbReference type="NCBI Taxonomy" id="578113"/>
    <lineage>
        <taxon>Eukaryota</taxon>
        <taxon>Fungi</taxon>
        <taxon>Dikarya</taxon>
        <taxon>Ascomycota</taxon>
        <taxon>Pezizomycotina</taxon>
        <taxon>Sordariomycetes</taxon>
        <taxon>Sordariomycetidae</taxon>
        <taxon>Diaporthales</taxon>
        <taxon>Cytosporaceae</taxon>
        <taxon>Cytospora</taxon>
    </lineage>
</organism>
<dbReference type="Pfam" id="PF00067">
    <property type="entry name" value="p450"/>
    <property type="match status" value="1"/>
</dbReference>
<dbReference type="Proteomes" id="UP000078559">
    <property type="component" value="Chromosome 2"/>
</dbReference>
<dbReference type="PRINTS" id="PR00463">
    <property type="entry name" value="EP450I"/>
</dbReference>
<dbReference type="PRINTS" id="PR00385">
    <property type="entry name" value="P450"/>
</dbReference>
<dbReference type="GO" id="GO:0005506">
    <property type="term" value="F:iron ion binding"/>
    <property type="evidence" value="ECO:0007669"/>
    <property type="project" value="InterPro"/>
</dbReference>
<keyword evidence="8" id="KW-0732">Signal</keyword>
<dbReference type="InterPro" id="IPR001128">
    <property type="entry name" value="Cyt_P450"/>
</dbReference>
<evidence type="ECO:0000256" key="7">
    <source>
        <dbReference type="RuleBase" id="RU000461"/>
    </source>
</evidence>
<dbReference type="OrthoDB" id="1055148at2759"/>
<dbReference type="InterPro" id="IPR017972">
    <property type="entry name" value="Cyt_P450_CS"/>
</dbReference>
<feature type="signal peptide" evidence="8">
    <location>
        <begin position="1"/>
        <end position="24"/>
    </location>
</feature>
<dbReference type="InterPro" id="IPR036396">
    <property type="entry name" value="Cyt_P450_sf"/>
</dbReference>
<proteinExistence type="inferred from homology"/>
<reference evidence="9" key="1">
    <citation type="submission" date="2014-12" db="EMBL/GenBank/DDBJ databases">
        <title>Genome Sequence of Valsa Canker Pathogens Uncovers a Specific Adaption of Colonization on Woody Bark.</title>
        <authorList>
            <person name="Yin Z."/>
            <person name="Liu H."/>
            <person name="Gao X."/>
            <person name="Li Z."/>
            <person name="Song N."/>
            <person name="Ke X."/>
            <person name="Dai Q."/>
            <person name="Wu Y."/>
            <person name="Sun Y."/>
            <person name="Xu J.-R."/>
            <person name="Kang Z.K."/>
            <person name="Wang L."/>
            <person name="Huang L."/>
        </authorList>
    </citation>
    <scope>NUCLEOTIDE SEQUENCE [LARGE SCALE GENOMIC DNA]</scope>
    <source>
        <strain evidence="9">03-8</strain>
    </source>
</reference>
<keyword evidence="6 7" id="KW-0349">Heme</keyword>
<dbReference type="GO" id="GO:0016705">
    <property type="term" value="F:oxidoreductase activity, acting on paired donors, with incorporation or reduction of molecular oxygen"/>
    <property type="evidence" value="ECO:0007669"/>
    <property type="project" value="InterPro"/>
</dbReference>
<dbReference type="SUPFAM" id="SSF48264">
    <property type="entry name" value="Cytochrome P450"/>
    <property type="match status" value="1"/>
</dbReference>
<evidence type="ECO:0000256" key="1">
    <source>
        <dbReference type="ARBA" id="ARBA00010617"/>
    </source>
</evidence>
<dbReference type="EMBL" id="CM003099">
    <property type="protein sequence ID" value="KUI65817.1"/>
    <property type="molecule type" value="Genomic_DNA"/>
</dbReference>
<dbReference type="InterPro" id="IPR050364">
    <property type="entry name" value="Cytochrome_P450_fung"/>
</dbReference>
<feature type="chain" id="PRO_5008266732" evidence="8">
    <location>
        <begin position="25"/>
        <end position="542"/>
    </location>
</feature>
<evidence type="ECO:0000256" key="5">
    <source>
        <dbReference type="ARBA" id="ARBA00023033"/>
    </source>
</evidence>
<dbReference type="PANTHER" id="PTHR46300">
    <property type="entry name" value="P450, PUTATIVE (EUROFUNG)-RELATED-RELATED"/>
    <property type="match status" value="1"/>
</dbReference>
<feature type="binding site" description="axial binding residue" evidence="6">
    <location>
        <position position="441"/>
    </location>
    <ligand>
        <name>heme</name>
        <dbReference type="ChEBI" id="CHEBI:30413"/>
    </ligand>
    <ligandPart>
        <name>Fe</name>
        <dbReference type="ChEBI" id="CHEBI:18248"/>
    </ligandPart>
</feature>
<evidence type="ECO:0000256" key="3">
    <source>
        <dbReference type="ARBA" id="ARBA00023002"/>
    </source>
</evidence>
<keyword evidence="2 6" id="KW-0479">Metal-binding</keyword>
<dbReference type="Gene3D" id="1.10.630.10">
    <property type="entry name" value="Cytochrome P450"/>
    <property type="match status" value="1"/>
</dbReference>
<evidence type="ECO:0000256" key="6">
    <source>
        <dbReference type="PIRSR" id="PIRSR602401-1"/>
    </source>
</evidence>
<comment type="similarity">
    <text evidence="1 7">Belongs to the cytochrome P450 family.</text>
</comment>
<evidence type="ECO:0000256" key="4">
    <source>
        <dbReference type="ARBA" id="ARBA00023004"/>
    </source>
</evidence>
<dbReference type="GO" id="GO:0020037">
    <property type="term" value="F:heme binding"/>
    <property type="evidence" value="ECO:0007669"/>
    <property type="project" value="InterPro"/>
</dbReference>
<dbReference type="GO" id="GO:0004497">
    <property type="term" value="F:monooxygenase activity"/>
    <property type="evidence" value="ECO:0007669"/>
    <property type="project" value="UniProtKB-KW"/>
</dbReference>
<keyword evidence="3 7" id="KW-0560">Oxidoreductase</keyword>
<dbReference type="CDD" id="cd11065">
    <property type="entry name" value="CYP64-like"/>
    <property type="match status" value="1"/>
</dbReference>
<keyword evidence="5 7" id="KW-0503">Monooxygenase</keyword>
<accession>A0A194VPA4</accession>
<protein>
    <submittedName>
        <fullName evidence="9">O-methylsterigmatocystin oxidoreductase</fullName>
    </submittedName>
</protein>
<evidence type="ECO:0000313" key="9">
    <source>
        <dbReference type="EMBL" id="KUI65817.1"/>
    </source>
</evidence>
<evidence type="ECO:0000256" key="2">
    <source>
        <dbReference type="ARBA" id="ARBA00022723"/>
    </source>
</evidence>
<keyword evidence="4 6" id="KW-0408">Iron</keyword>